<accession>A0A2V1GVQ2</accession>
<dbReference type="RefSeq" id="WP_116688975.1">
    <property type="nucleotide sequence ID" value="NZ_CAWNYD010000014.1"/>
</dbReference>
<dbReference type="OrthoDB" id="5770315at2"/>
<sequence>MNLEKSKKRISKKAKAGFKGYPAIAITYYGPNEKLATEVHLEFVAEEGKEPQVETFTTENDIREDETIQSVIVKMIERSGALSVTLSEDVKLKAV</sequence>
<evidence type="ECO:0000313" key="2">
    <source>
        <dbReference type="Proteomes" id="UP000244906"/>
    </source>
</evidence>
<protein>
    <submittedName>
        <fullName evidence="1">Uncharacterized protein</fullName>
    </submittedName>
</protein>
<keyword evidence="2" id="KW-1185">Reference proteome</keyword>
<evidence type="ECO:0000313" key="1">
    <source>
        <dbReference type="EMBL" id="PVZ63891.1"/>
    </source>
</evidence>
<comment type="caution">
    <text evidence="1">The sequence shown here is derived from an EMBL/GenBank/DDBJ whole genome shotgun (WGS) entry which is preliminary data.</text>
</comment>
<dbReference type="EMBL" id="QDDL01000014">
    <property type="protein sequence ID" value="PVZ63891.1"/>
    <property type="molecule type" value="Genomic_DNA"/>
</dbReference>
<dbReference type="Proteomes" id="UP000244906">
    <property type="component" value="Unassembled WGS sequence"/>
</dbReference>
<proteinExistence type="predicted"/>
<name>A0A2V1GVQ2_9GAMM</name>
<reference evidence="1 2" key="1">
    <citation type="submission" date="2018-04" db="EMBL/GenBank/DDBJ databases">
        <title>Thalassorhabdus spongiae gen. nov., sp. nov., isolated from a marine sponge in South-West Iceland.</title>
        <authorList>
            <person name="Knobloch S."/>
            <person name="Daussin A."/>
            <person name="Johannsson R."/>
            <person name="Marteinsson V.T."/>
        </authorList>
    </citation>
    <scope>NUCLEOTIDE SEQUENCE [LARGE SCALE GENOMIC DNA]</scope>
    <source>
        <strain evidence="1 2">Hp12</strain>
    </source>
</reference>
<organism evidence="1 2">
    <name type="scientific">Pelagibaculum spongiae</name>
    <dbReference type="NCBI Taxonomy" id="2080658"/>
    <lineage>
        <taxon>Bacteria</taxon>
        <taxon>Pseudomonadati</taxon>
        <taxon>Pseudomonadota</taxon>
        <taxon>Gammaproteobacteria</taxon>
        <taxon>Oceanospirillales</taxon>
        <taxon>Pelagibaculum</taxon>
    </lineage>
</organism>
<gene>
    <name evidence="1" type="ORF">DC094_20400</name>
</gene>
<dbReference type="AlphaFoldDB" id="A0A2V1GVQ2"/>